<evidence type="ECO:0000313" key="2">
    <source>
        <dbReference type="EMBL" id="SAL39970.1"/>
    </source>
</evidence>
<reference evidence="2 3" key="1">
    <citation type="submission" date="2016-01" db="EMBL/GenBank/DDBJ databases">
        <authorList>
            <person name="Oliw E.H."/>
        </authorList>
    </citation>
    <scope>NUCLEOTIDE SEQUENCE [LARGE SCALE GENOMIC DNA]</scope>
    <source>
        <strain evidence="2">LMG 27134</strain>
    </source>
</reference>
<dbReference type="OrthoDB" id="9790457at2"/>
<sequence length="285" mass="31592">MPDRFAATQPRMGFENLPETGLSGICPVCGNDSIFAGFTENLRESGICSSCGSYNRQRQMALTIRQSFDCHQSGPFHFPSGFSIYNAESNGALHHQLHATSQYTCSEYFGDDVERGSEVNGVLHQDLQALTFTDNQFDAVLSSDVFEHMPRPYDAHREVFRVLKPGGRHIFTVPFAPHYPRDDVRAAIVDGKIVYYGEKYFHGDPVRPDQGVLVWTIFGLQMLDELERIGFKVTFENLYAPDSGIVGPASIVFSAQKPSSVGIIASRRPEGRIHTLDGSAHSDPA</sequence>
<gene>
    <name evidence="2" type="ORF">AWB69_04004</name>
</gene>
<dbReference type="Proteomes" id="UP000054683">
    <property type="component" value="Unassembled WGS sequence"/>
</dbReference>
<evidence type="ECO:0000259" key="1">
    <source>
        <dbReference type="Pfam" id="PF08241"/>
    </source>
</evidence>
<dbReference type="Gene3D" id="3.40.50.150">
    <property type="entry name" value="Vaccinia Virus protein VP39"/>
    <property type="match status" value="1"/>
</dbReference>
<dbReference type="CDD" id="cd02440">
    <property type="entry name" value="AdoMet_MTases"/>
    <property type="match status" value="1"/>
</dbReference>
<dbReference type="InterPro" id="IPR029063">
    <property type="entry name" value="SAM-dependent_MTases_sf"/>
</dbReference>
<evidence type="ECO:0000313" key="3">
    <source>
        <dbReference type="Proteomes" id="UP000054683"/>
    </source>
</evidence>
<proteinExistence type="predicted"/>
<name>A0A158H8B2_9BURK</name>
<feature type="domain" description="Methyltransferase type 11" evidence="1">
    <location>
        <begin position="121"/>
        <end position="171"/>
    </location>
</feature>
<protein>
    <recommendedName>
        <fullName evidence="1">Methyltransferase type 11 domain-containing protein</fullName>
    </recommendedName>
</protein>
<dbReference type="Pfam" id="PF08241">
    <property type="entry name" value="Methyltransf_11"/>
    <property type="match status" value="1"/>
</dbReference>
<dbReference type="InterPro" id="IPR013216">
    <property type="entry name" value="Methyltransf_11"/>
</dbReference>
<organism evidence="2 3">
    <name type="scientific">Caballeronia udeis</name>
    <dbReference type="NCBI Taxonomy" id="1232866"/>
    <lineage>
        <taxon>Bacteria</taxon>
        <taxon>Pseudomonadati</taxon>
        <taxon>Pseudomonadota</taxon>
        <taxon>Betaproteobacteria</taxon>
        <taxon>Burkholderiales</taxon>
        <taxon>Burkholderiaceae</taxon>
        <taxon>Caballeronia</taxon>
    </lineage>
</organism>
<accession>A0A158H8B2</accession>
<dbReference type="SUPFAM" id="SSF53335">
    <property type="entry name" value="S-adenosyl-L-methionine-dependent methyltransferases"/>
    <property type="match status" value="1"/>
</dbReference>
<dbReference type="GO" id="GO:0008757">
    <property type="term" value="F:S-adenosylmethionine-dependent methyltransferase activity"/>
    <property type="evidence" value="ECO:0007669"/>
    <property type="project" value="InterPro"/>
</dbReference>
<dbReference type="EMBL" id="FCOK02000026">
    <property type="protein sequence ID" value="SAL39970.1"/>
    <property type="molecule type" value="Genomic_DNA"/>
</dbReference>
<dbReference type="AlphaFoldDB" id="A0A158H8B2"/>